<dbReference type="Pfam" id="PF14258">
    <property type="entry name" value="DUF4350"/>
    <property type="match status" value="1"/>
</dbReference>
<dbReference type="GeneID" id="8779804"/>
<name>D3S1C5_FERPA</name>
<keyword evidence="3" id="KW-1185">Reference proteome</keyword>
<dbReference type="eggNOG" id="arCOG01312">
    <property type="taxonomic scope" value="Archaea"/>
</dbReference>
<dbReference type="HOGENOM" id="CLU_1248251_0_0_2"/>
<dbReference type="Gene3D" id="3.40.50.880">
    <property type="match status" value="1"/>
</dbReference>
<dbReference type="EMBL" id="CP001899">
    <property type="protein sequence ID" value="ADC66389.1"/>
    <property type="molecule type" value="Genomic_DNA"/>
</dbReference>
<dbReference type="OrthoDB" id="383254at2157"/>
<dbReference type="KEGG" id="fpl:Ferp_2265"/>
<dbReference type="STRING" id="589924.Ferp_2265"/>
<organism evidence="2 3">
    <name type="scientific">Ferroglobus placidus (strain DSM 10642 / AEDII12DO)</name>
    <dbReference type="NCBI Taxonomy" id="589924"/>
    <lineage>
        <taxon>Archaea</taxon>
        <taxon>Methanobacteriati</taxon>
        <taxon>Methanobacteriota</taxon>
        <taxon>Archaeoglobi</taxon>
        <taxon>Archaeoglobales</taxon>
        <taxon>Archaeoglobaceae</taxon>
        <taxon>Ferroglobus</taxon>
    </lineage>
</organism>
<proteinExistence type="predicted"/>
<gene>
    <name evidence="2" type="ordered locus">Ferp_2265</name>
</gene>
<reference evidence="2 3" key="2">
    <citation type="journal article" date="2011" name="Stand. Genomic Sci.">
        <title>Complete genome sequence of Ferroglobus placidus AEDII12DO.</title>
        <authorList>
            <person name="Anderson I."/>
            <person name="Risso C."/>
            <person name="Holmes D."/>
            <person name="Lucas S."/>
            <person name="Copeland A."/>
            <person name="Lapidus A."/>
            <person name="Cheng J.F."/>
            <person name="Bruce D."/>
            <person name="Goodwin L."/>
            <person name="Pitluck S."/>
            <person name="Saunders E."/>
            <person name="Brettin T."/>
            <person name="Detter J.C."/>
            <person name="Han C."/>
            <person name="Tapia R."/>
            <person name="Larimer F."/>
            <person name="Land M."/>
            <person name="Hauser L."/>
            <person name="Woyke T."/>
            <person name="Lovley D."/>
            <person name="Kyrpides N."/>
            <person name="Ivanova N."/>
        </authorList>
    </citation>
    <scope>NUCLEOTIDE SEQUENCE [LARGE SCALE GENOMIC DNA]</scope>
    <source>
        <strain evidence="3">DSM 10642 / AEDII12DO</strain>
    </source>
</reference>
<evidence type="ECO:0000259" key="1">
    <source>
        <dbReference type="Pfam" id="PF14258"/>
    </source>
</evidence>
<reference evidence="3" key="1">
    <citation type="submission" date="2010-02" db="EMBL/GenBank/DDBJ databases">
        <title>Complete sequence of Ferroglobus placidus DSM 10642.</title>
        <authorList>
            <consortium name="US DOE Joint Genome Institute"/>
            <person name="Lucas S."/>
            <person name="Copeland A."/>
            <person name="Lapidus A."/>
            <person name="Cheng J.-F."/>
            <person name="Bruce D."/>
            <person name="Goodwin L."/>
            <person name="Pitluck S."/>
            <person name="Saunders E."/>
            <person name="Brettin T."/>
            <person name="Detter J.C."/>
            <person name="Han C."/>
            <person name="Tapia R."/>
            <person name="Larimer F."/>
            <person name="Land M."/>
            <person name="Hauser L."/>
            <person name="Kyrpides N."/>
            <person name="Ivanova N."/>
            <person name="Holmes D."/>
            <person name="Lovley D."/>
            <person name="Kyrpides N."/>
            <person name="Anderson I.J."/>
            <person name="Woyke T."/>
        </authorList>
    </citation>
    <scope>NUCLEOTIDE SEQUENCE [LARGE SCALE GENOMIC DNA]</scope>
    <source>
        <strain evidence="3">DSM 10642 / AEDII12DO</strain>
    </source>
</reference>
<evidence type="ECO:0000313" key="2">
    <source>
        <dbReference type="EMBL" id="ADC66389.1"/>
    </source>
</evidence>
<dbReference type="Proteomes" id="UP000002613">
    <property type="component" value="Chromosome"/>
</dbReference>
<protein>
    <submittedName>
        <fullName evidence="2">ABC-type uncharacterized transport system</fullName>
    </submittedName>
</protein>
<dbReference type="RefSeq" id="WP_012966727.1">
    <property type="nucleotide sequence ID" value="NC_013849.1"/>
</dbReference>
<dbReference type="PaxDb" id="589924-Ferp_2265"/>
<evidence type="ECO:0000313" key="3">
    <source>
        <dbReference type="Proteomes" id="UP000002613"/>
    </source>
</evidence>
<dbReference type="AlphaFoldDB" id="D3S1C5"/>
<sequence length="213" mass="23744">MRTLLIFLVVLAIIFSGCVEERKKVVWDVDHKPVFPPSHYSKLISQFEADVIEGGVEELNSSEAYILAGVTRNFSEEEVEKILEFVKNGGKLVILIHIPPANLEPLLDRFGVEVSERPYEIMEVTAVPGEDNVLTKGVKEIYMRGVFPVNGTLFVVKKDRAIIFGGMKGGVAALKKYGKGEVLVFGDDAMFLDSYINKVDNLKLAKNIAKWIN</sequence>
<feature type="domain" description="DUF4350" evidence="1">
    <location>
        <begin position="64"/>
        <end position="208"/>
    </location>
</feature>
<dbReference type="InterPro" id="IPR029062">
    <property type="entry name" value="Class_I_gatase-like"/>
</dbReference>
<accession>D3S1C5</accession>
<dbReference type="SUPFAM" id="SSF52317">
    <property type="entry name" value="Class I glutamine amidotransferase-like"/>
    <property type="match status" value="1"/>
</dbReference>
<dbReference type="InterPro" id="IPR025646">
    <property type="entry name" value="DUF4350"/>
</dbReference>
<dbReference type="PROSITE" id="PS51257">
    <property type="entry name" value="PROKAR_LIPOPROTEIN"/>
    <property type="match status" value="1"/>
</dbReference>